<keyword evidence="3" id="KW-1185">Reference proteome</keyword>
<dbReference type="InterPro" id="IPR025847">
    <property type="entry name" value="MEDS_domain"/>
</dbReference>
<gene>
    <name evidence="2" type="ORF">GCM10010185_10470</name>
</gene>
<organism evidence="2 3">
    <name type="scientific">Saccharothrix coeruleofusca</name>
    <dbReference type="NCBI Taxonomy" id="33919"/>
    <lineage>
        <taxon>Bacteria</taxon>
        <taxon>Bacillati</taxon>
        <taxon>Actinomycetota</taxon>
        <taxon>Actinomycetes</taxon>
        <taxon>Pseudonocardiales</taxon>
        <taxon>Pseudonocardiaceae</taxon>
        <taxon>Saccharothrix</taxon>
    </lineage>
</organism>
<evidence type="ECO:0000313" key="2">
    <source>
        <dbReference type="EMBL" id="GGP41260.1"/>
    </source>
</evidence>
<dbReference type="InterPro" id="IPR002645">
    <property type="entry name" value="STAS_dom"/>
</dbReference>
<dbReference type="PROSITE" id="PS50801">
    <property type="entry name" value="STAS"/>
    <property type="match status" value="1"/>
</dbReference>
<accession>A0A918AL42</accession>
<comment type="caution">
    <text evidence="2">The sequence shown here is derived from an EMBL/GenBank/DDBJ whole genome shotgun (WGS) entry which is preliminary data.</text>
</comment>
<protein>
    <recommendedName>
        <fullName evidence="1">STAS domain-containing protein</fullName>
    </recommendedName>
</protein>
<sequence>MRTAGVLDAVRGLGLHDHVCWPYDDPADFRRRAVEFLADGLALGQRAWYVADSDDEVMRGHLDELPGAAEALERGALQLHPIGETYRSGQVVTPADQVAAYAAATDQALADGYTGLRVAAEATPMVRTEASLEAFCRYEHQVDRYMAGRPFAAMCAYDRHELSEEAIGNLACMHPASGPDAAPFRLYATSASEVALAGELDLDSRERFPAALRRAGLRPIGGELVLDASELDFIDHRALFALAREGLRTGSEVVLRTALSSAARLVELLGVPGVRVEAA</sequence>
<evidence type="ECO:0000259" key="1">
    <source>
        <dbReference type="PROSITE" id="PS50801"/>
    </source>
</evidence>
<name>A0A918AL42_9PSEU</name>
<dbReference type="Gene3D" id="3.30.750.24">
    <property type="entry name" value="STAS domain"/>
    <property type="match status" value="1"/>
</dbReference>
<dbReference type="InterPro" id="IPR036513">
    <property type="entry name" value="STAS_dom_sf"/>
</dbReference>
<dbReference type="RefSeq" id="WP_189221924.1">
    <property type="nucleotide sequence ID" value="NZ_BMRG01000002.1"/>
</dbReference>
<dbReference type="EMBL" id="BMRG01000002">
    <property type="protein sequence ID" value="GGP41260.1"/>
    <property type="molecule type" value="Genomic_DNA"/>
</dbReference>
<dbReference type="Pfam" id="PF14417">
    <property type="entry name" value="MEDS"/>
    <property type="match status" value="1"/>
</dbReference>
<reference evidence="2" key="2">
    <citation type="submission" date="2020-09" db="EMBL/GenBank/DDBJ databases">
        <authorList>
            <person name="Sun Q."/>
            <person name="Ohkuma M."/>
        </authorList>
    </citation>
    <scope>NUCLEOTIDE SEQUENCE</scope>
    <source>
        <strain evidence="2">JCM 3313</strain>
    </source>
</reference>
<dbReference type="AlphaFoldDB" id="A0A918AL42"/>
<evidence type="ECO:0000313" key="3">
    <source>
        <dbReference type="Proteomes" id="UP000639606"/>
    </source>
</evidence>
<reference evidence="2" key="1">
    <citation type="journal article" date="2014" name="Int. J. Syst. Evol. Microbiol.">
        <title>Complete genome sequence of Corynebacterium casei LMG S-19264T (=DSM 44701T), isolated from a smear-ripened cheese.</title>
        <authorList>
            <consortium name="US DOE Joint Genome Institute (JGI-PGF)"/>
            <person name="Walter F."/>
            <person name="Albersmeier A."/>
            <person name="Kalinowski J."/>
            <person name="Ruckert C."/>
        </authorList>
    </citation>
    <scope>NUCLEOTIDE SEQUENCE</scope>
    <source>
        <strain evidence="2">JCM 3313</strain>
    </source>
</reference>
<proteinExistence type="predicted"/>
<dbReference type="Proteomes" id="UP000639606">
    <property type="component" value="Unassembled WGS sequence"/>
</dbReference>
<feature type="domain" description="STAS" evidence="1">
    <location>
        <begin position="194"/>
        <end position="279"/>
    </location>
</feature>